<keyword evidence="16" id="KW-0675">Receptor</keyword>
<keyword evidence="4" id="KW-0410">Iron transport</keyword>
<evidence type="ECO:0000256" key="13">
    <source>
        <dbReference type="SAM" id="SignalP"/>
    </source>
</evidence>
<dbReference type="Proteomes" id="UP000027446">
    <property type="component" value="Unassembled WGS sequence"/>
</dbReference>
<evidence type="ECO:0000256" key="2">
    <source>
        <dbReference type="ARBA" id="ARBA00022448"/>
    </source>
</evidence>
<dbReference type="Gene3D" id="2.40.170.20">
    <property type="entry name" value="TonB-dependent receptor, beta-barrel domain"/>
    <property type="match status" value="2"/>
</dbReference>
<keyword evidence="17" id="KW-1185">Reference proteome</keyword>
<evidence type="ECO:0000259" key="15">
    <source>
        <dbReference type="Pfam" id="PF07715"/>
    </source>
</evidence>
<keyword evidence="9 11" id="KW-0472">Membrane</keyword>
<dbReference type="InterPro" id="IPR012910">
    <property type="entry name" value="Plug_dom"/>
</dbReference>
<evidence type="ECO:0000256" key="7">
    <source>
        <dbReference type="ARBA" id="ARBA00023065"/>
    </source>
</evidence>
<proteinExistence type="inferred from homology"/>
<comment type="similarity">
    <text evidence="11 12">Belongs to the TonB-dependent receptor family.</text>
</comment>
<dbReference type="InterPro" id="IPR036942">
    <property type="entry name" value="Beta-barrel_TonB_sf"/>
</dbReference>
<keyword evidence="3 11" id="KW-1134">Transmembrane beta strand</keyword>
<accession>A0A069DZV9</accession>
<dbReference type="PANTHER" id="PTHR32552:SF81">
    <property type="entry name" value="TONB-DEPENDENT OUTER MEMBRANE RECEPTOR"/>
    <property type="match status" value="1"/>
</dbReference>
<keyword evidence="13" id="KW-0732">Signal</keyword>
<dbReference type="Pfam" id="PF00593">
    <property type="entry name" value="TonB_dep_Rec_b-barrel"/>
    <property type="match status" value="1"/>
</dbReference>
<dbReference type="GO" id="GO:0006826">
    <property type="term" value="P:iron ion transport"/>
    <property type="evidence" value="ECO:0007669"/>
    <property type="project" value="UniProtKB-KW"/>
</dbReference>
<feature type="domain" description="TonB-dependent receptor plug" evidence="15">
    <location>
        <begin position="58"/>
        <end position="165"/>
    </location>
</feature>
<evidence type="ECO:0000313" key="17">
    <source>
        <dbReference type="Proteomes" id="UP000027446"/>
    </source>
</evidence>
<protein>
    <submittedName>
        <fullName evidence="16">TonB-dependent receptor</fullName>
    </submittedName>
</protein>
<dbReference type="STRING" id="1280949.HAD_17311"/>
<evidence type="ECO:0000256" key="1">
    <source>
        <dbReference type="ARBA" id="ARBA00004571"/>
    </source>
</evidence>
<dbReference type="SUPFAM" id="SSF56935">
    <property type="entry name" value="Porins"/>
    <property type="match status" value="1"/>
</dbReference>
<dbReference type="GO" id="GO:0009279">
    <property type="term" value="C:cell outer membrane"/>
    <property type="evidence" value="ECO:0007669"/>
    <property type="project" value="UniProtKB-SubCell"/>
</dbReference>
<feature type="chain" id="PRO_5001660529" evidence="13">
    <location>
        <begin position="19"/>
        <end position="793"/>
    </location>
</feature>
<organism evidence="16 17">
    <name type="scientific">Hyphomonas adhaerens MHS-3</name>
    <dbReference type="NCBI Taxonomy" id="1280949"/>
    <lineage>
        <taxon>Bacteria</taxon>
        <taxon>Pseudomonadati</taxon>
        <taxon>Pseudomonadota</taxon>
        <taxon>Alphaproteobacteria</taxon>
        <taxon>Hyphomonadales</taxon>
        <taxon>Hyphomonadaceae</taxon>
        <taxon>Hyphomonas</taxon>
    </lineage>
</organism>
<dbReference type="PROSITE" id="PS52016">
    <property type="entry name" value="TONB_DEPENDENT_REC_3"/>
    <property type="match status" value="1"/>
</dbReference>
<evidence type="ECO:0000256" key="11">
    <source>
        <dbReference type="PROSITE-ProRule" id="PRU01360"/>
    </source>
</evidence>
<keyword evidence="5 11" id="KW-0812">Transmembrane</keyword>
<dbReference type="AlphaFoldDB" id="A0A069DZV9"/>
<evidence type="ECO:0000256" key="3">
    <source>
        <dbReference type="ARBA" id="ARBA00022452"/>
    </source>
</evidence>
<dbReference type="InterPro" id="IPR039426">
    <property type="entry name" value="TonB-dep_rcpt-like"/>
</dbReference>
<evidence type="ECO:0000256" key="9">
    <source>
        <dbReference type="ARBA" id="ARBA00023136"/>
    </source>
</evidence>
<evidence type="ECO:0000256" key="6">
    <source>
        <dbReference type="ARBA" id="ARBA00023004"/>
    </source>
</evidence>
<evidence type="ECO:0000256" key="4">
    <source>
        <dbReference type="ARBA" id="ARBA00022496"/>
    </source>
</evidence>
<keyword evidence="6" id="KW-0408">Iron</keyword>
<sequence length="793" mass="86063">MGASCLILAAAPWAAASAQTQTGDETADTVETASAGQEDEVKVYEGIVVTATRRTEKLSEVPIAMSVFGDDSIEQTSVRELSEISGYIPNVSISGHNDFRSVITIRGVGSASRNIGFDSRVGVYVDGVYMGQSPAVNQELLDLERVEVLRGPQGMLFGKNTVAGAVSLVTKKPEDRFFGKLSANVGNYNLREFQGMLNVPISEKVAAKVSISKTDRDGYIDNITTGNELDTKDVLAYRAQLRITPSDQFEINLAYDGLSADNKILVGEPLTDPYGVMVTPFAPEPRKVAFDFDPTEERDVSGAMMDMTYEFQNGFTVKSITGYRDTDASYSNATDYAPISIIYVDYGDEFKQTTQEFQLISPSDSAFTYMGGLYYYKQDADTVRDVTLGNDFIEGFIQPVVAPQVAPLLNLDPATLTPAQLAFISSMVGFGPVGSKVTNSGSVETESFAAYVNGSYDFNERWTLGFGVRYSTEDKSVNWLLDGRNSGVFAIGSTNVAPGDTTTAPTPLINDRSDSFLSPAISLSYAVTDQSNLYAKYSSGYKSGGFNLDYINENELAANSGLEFGKETVDAYELGLKNTFMNGRFTLNLAAFYSEYTDYQVNQFVDLGQGRTSIRITNAAKVITQGLEGEFNLQATDNLSLQGSAGYLDATFDSFPGGGTAGADVSGNDLNNAPEWSASLGAVYTRDIPSVDSTLLTRLDMTYSDGYFTTADNIKTATLPSTQVVPFGYIDSMTQLNGRIGLMSNDGRYEVYLWGRNLTDEDGLVDDFRDFFGTLVNHPNIGRTYGAELVVNF</sequence>
<dbReference type="PATRIC" id="fig|1280949.3.peg.3511"/>
<name>A0A069DZV9_9PROT</name>
<comment type="subcellular location">
    <subcellularLocation>
        <location evidence="1 11">Cell outer membrane</location>
        <topology evidence="1 11">Multi-pass membrane protein</topology>
    </subcellularLocation>
</comment>
<evidence type="ECO:0000256" key="12">
    <source>
        <dbReference type="RuleBase" id="RU003357"/>
    </source>
</evidence>
<feature type="signal peptide" evidence="13">
    <location>
        <begin position="1"/>
        <end position="18"/>
    </location>
</feature>
<reference evidence="16 17" key="1">
    <citation type="journal article" date="2014" name="Antonie Van Leeuwenhoek">
        <title>Hyphomonas beringensis sp. nov. and Hyphomonas chukchiensis sp. nov., isolated from surface seawater of the Bering Sea and Chukchi Sea.</title>
        <authorList>
            <person name="Li C."/>
            <person name="Lai Q."/>
            <person name="Li G."/>
            <person name="Dong C."/>
            <person name="Wang J."/>
            <person name="Liao Y."/>
            <person name="Shao Z."/>
        </authorList>
    </citation>
    <scope>NUCLEOTIDE SEQUENCE [LARGE SCALE GENOMIC DNA]</scope>
    <source>
        <strain evidence="16 17">MHS-3</strain>
    </source>
</reference>
<keyword evidence="7" id="KW-0406">Ion transport</keyword>
<evidence type="ECO:0000259" key="14">
    <source>
        <dbReference type="Pfam" id="PF00593"/>
    </source>
</evidence>
<dbReference type="eggNOG" id="COG4774">
    <property type="taxonomic scope" value="Bacteria"/>
</dbReference>
<comment type="caution">
    <text evidence="16">The sequence shown here is derived from an EMBL/GenBank/DDBJ whole genome shotgun (WGS) entry which is preliminary data.</text>
</comment>
<evidence type="ECO:0000256" key="10">
    <source>
        <dbReference type="ARBA" id="ARBA00023237"/>
    </source>
</evidence>
<evidence type="ECO:0000256" key="8">
    <source>
        <dbReference type="ARBA" id="ARBA00023077"/>
    </source>
</evidence>
<dbReference type="EMBL" id="ARYH01000005">
    <property type="protein sequence ID" value="KCZ82607.1"/>
    <property type="molecule type" value="Genomic_DNA"/>
</dbReference>
<keyword evidence="8 12" id="KW-0798">TonB box</keyword>
<evidence type="ECO:0000256" key="5">
    <source>
        <dbReference type="ARBA" id="ARBA00022692"/>
    </source>
</evidence>
<dbReference type="PANTHER" id="PTHR32552">
    <property type="entry name" value="FERRICHROME IRON RECEPTOR-RELATED"/>
    <property type="match status" value="1"/>
</dbReference>
<gene>
    <name evidence="16" type="ORF">HAD_17311</name>
</gene>
<dbReference type="Pfam" id="PF07715">
    <property type="entry name" value="Plug"/>
    <property type="match status" value="1"/>
</dbReference>
<dbReference type="InterPro" id="IPR000531">
    <property type="entry name" value="Beta-barrel_TonB"/>
</dbReference>
<keyword evidence="10 11" id="KW-0998">Cell outer membrane</keyword>
<feature type="domain" description="TonB-dependent receptor-like beta-barrel" evidence="14">
    <location>
        <begin position="243"/>
        <end position="758"/>
    </location>
</feature>
<keyword evidence="2 11" id="KW-0813">Transport</keyword>
<evidence type="ECO:0000313" key="16">
    <source>
        <dbReference type="EMBL" id="KCZ82607.1"/>
    </source>
</evidence>